<proteinExistence type="predicted"/>
<evidence type="ECO:0008006" key="4">
    <source>
        <dbReference type="Google" id="ProtNLM"/>
    </source>
</evidence>
<dbReference type="EMBL" id="JACOOI010000016">
    <property type="protein sequence ID" value="MBC5644255.1"/>
    <property type="molecule type" value="Genomic_DNA"/>
</dbReference>
<dbReference type="RefSeq" id="WP_186960157.1">
    <property type="nucleotide sequence ID" value="NZ_JACOOI010000016.1"/>
</dbReference>
<keyword evidence="1" id="KW-0732">Signal</keyword>
<accession>A0ABR7E3A6</accession>
<name>A0ABR7E3A6_9BACT</name>
<feature type="signal peptide" evidence="1">
    <location>
        <begin position="1"/>
        <end position="18"/>
    </location>
</feature>
<gene>
    <name evidence="2" type="ORF">H8S77_15340</name>
</gene>
<reference evidence="2 3" key="1">
    <citation type="submission" date="2020-08" db="EMBL/GenBank/DDBJ databases">
        <title>Genome public.</title>
        <authorList>
            <person name="Liu C."/>
            <person name="Sun Q."/>
        </authorList>
    </citation>
    <scope>NUCLEOTIDE SEQUENCE [LARGE SCALE GENOMIC DNA]</scope>
    <source>
        <strain evidence="2 3">BX2</strain>
    </source>
</reference>
<evidence type="ECO:0000313" key="3">
    <source>
        <dbReference type="Proteomes" id="UP000644010"/>
    </source>
</evidence>
<evidence type="ECO:0000313" key="2">
    <source>
        <dbReference type="EMBL" id="MBC5644255.1"/>
    </source>
</evidence>
<comment type="caution">
    <text evidence="2">The sequence shown here is derived from an EMBL/GenBank/DDBJ whole genome shotgun (WGS) entry which is preliminary data.</text>
</comment>
<dbReference type="Proteomes" id="UP000644010">
    <property type="component" value="Unassembled WGS sequence"/>
</dbReference>
<evidence type="ECO:0000256" key="1">
    <source>
        <dbReference type="SAM" id="SignalP"/>
    </source>
</evidence>
<keyword evidence="3" id="KW-1185">Reference proteome</keyword>
<organism evidence="2 3">
    <name type="scientific">Parabacteroides segnis</name>
    <dbReference type="NCBI Taxonomy" id="2763058"/>
    <lineage>
        <taxon>Bacteria</taxon>
        <taxon>Pseudomonadati</taxon>
        <taxon>Bacteroidota</taxon>
        <taxon>Bacteroidia</taxon>
        <taxon>Bacteroidales</taxon>
        <taxon>Tannerellaceae</taxon>
        <taxon>Parabacteroides</taxon>
    </lineage>
</organism>
<sequence>MKKCLFILCAFFCINAYSQTITNYNSRISNNKNPNVVDTKARKIYQKDKQIIFTNYDEDGSDLVLTVDSVVKRENIYTKYEEEWIFCNRKIGKDLIFKYIIKGFGSGNVHLYNTISEIEVYEEIFNSLK</sequence>
<protein>
    <recommendedName>
        <fullName evidence="4">DUF4348 domain-containing protein</fullName>
    </recommendedName>
</protein>
<feature type="chain" id="PRO_5045209119" description="DUF4348 domain-containing protein" evidence="1">
    <location>
        <begin position="19"/>
        <end position="129"/>
    </location>
</feature>